<dbReference type="OrthoDB" id="2464644at2759"/>
<dbReference type="Proteomes" id="UP000789706">
    <property type="component" value="Unassembled WGS sequence"/>
</dbReference>
<reference evidence="1" key="1">
    <citation type="submission" date="2021-06" db="EMBL/GenBank/DDBJ databases">
        <authorList>
            <person name="Kallberg Y."/>
            <person name="Tangrot J."/>
            <person name="Rosling A."/>
        </authorList>
    </citation>
    <scope>NUCLEOTIDE SEQUENCE</scope>
    <source>
        <strain evidence="1">AZ414A</strain>
    </source>
</reference>
<protein>
    <submittedName>
        <fullName evidence="1">4292_t:CDS:1</fullName>
    </submittedName>
</protein>
<comment type="caution">
    <text evidence="1">The sequence shown here is derived from an EMBL/GenBank/DDBJ whole genome shotgun (WGS) entry which is preliminary data.</text>
</comment>
<dbReference type="AlphaFoldDB" id="A0A9N9BGG7"/>
<proteinExistence type="predicted"/>
<sequence>MNFNDFILQVVGFPKEIGLGLGICNEKSATVSGSHIFGFDIVKLHQCRLEIFTSSKISRKRSLSLTQFKSEQNKQFASFDKDVEQTFS</sequence>
<keyword evidence="2" id="KW-1185">Reference proteome</keyword>
<name>A0A9N9BGG7_9GLOM</name>
<dbReference type="EMBL" id="CAJVPK010000986">
    <property type="protein sequence ID" value="CAG8563804.1"/>
    <property type="molecule type" value="Genomic_DNA"/>
</dbReference>
<accession>A0A9N9BGG7</accession>
<evidence type="ECO:0000313" key="1">
    <source>
        <dbReference type="EMBL" id="CAG8563804.1"/>
    </source>
</evidence>
<gene>
    <name evidence="1" type="ORF">DEBURN_LOCUS7722</name>
</gene>
<evidence type="ECO:0000313" key="2">
    <source>
        <dbReference type="Proteomes" id="UP000789706"/>
    </source>
</evidence>
<organism evidence="1 2">
    <name type="scientific">Diversispora eburnea</name>
    <dbReference type="NCBI Taxonomy" id="1213867"/>
    <lineage>
        <taxon>Eukaryota</taxon>
        <taxon>Fungi</taxon>
        <taxon>Fungi incertae sedis</taxon>
        <taxon>Mucoromycota</taxon>
        <taxon>Glomeromycotina</taxon>
        <taxon>Glomeromycetes</taxon>
        <taxon>Diversisporales</taxon>
        <taxon>Diversisporaceae</taxon>
        <taxon>Diversispora</taxon>
    </lineage>
</organism>